<dbReference type="Proteomes" id="UP001596067">
    <property type="component" value="Unassembled WGS sequence"/>
</dbReference>
<dbReference type="SUPFAM" id="SSF47090">
    <property type="entry name" value="PGBD-like"/>
    <property type="match status" value="1"/>
</dbReference>
<dbReference type="InterPro" id="IPR036366">
    <property type="entry name" value="PGBDSf"/>
</dbReference>
<feature type="chain" id="PRO_5045614347" evidence="1">
    <location>
        <begin position="30"/>
        <end position="136"/>
    </location>
</feature>
<organism evidence="3 4">
    <name type="scientific">Kitasatospora aburaviensis</name>
    <dbReference type="NCBI Taxonomy" id="67265"/>
    <lineage>
        <taxon>Bacteria</taxon>
        <taxon>Bacillati</taxon>
        <taxon>Actinomycetota</taxon>
        <taxon>Actinomycetes</taxon>
        <taxon>Kitasatosporales</taxon>
        <taxon>Streptomycetaceae</taxon>
        <taxon>Kitasatospora</taxon>
    </lineage>
</organism>
<dbReference type="Gene3D" id="1.10.101.10">
    <property type="entry name" value="PGBD-like superfamily/PGBD"/>
    <property type="match status" value="1"/>
</dbReference>
<proteinExistence type="predicted"/>
<dbReference type="InterPro" id="IPR036365">
    <property type="entry name" value="PGBD-like_sf"/>
</dbReference>
<feature type="signal peptide" evidence="1">
    <location>
        <begin position="1"/>
        <end position="29"/>
    </location>
</feature>
<dbReference type="Pfam" id="PF01471">
    <property type="entry name" value="PG_binding_1"/>
    <property type="match status" value="1"/>
</dbReference>
<name>A0ABW1F6W5_9ACTN</name>
<accession>A0ABW1F6W5</accession>
<comment type="caution">
    <text evidence="3">The sequence shown here is derived from an EMBL/GenBank/DDBJ whole genome shotgun (WGS) entry which is preliminary data.</text>
</comment>
<evidence type="ECO:0000256" key="1">
    <source>
        <dbReference type="SAM" id="SignalP"/>
    </source>
</evidence>
<evidence type="ECO:0000313" key="3">
    <source>
        <dbReference type="EMBL" id="MFC5889555.1"/>
    </source>
</evidence>
<sequence length="136" mass="14098">MRKPWALRAATLTAGAGAALALTVGSAGAATVPTTVKLGDTGPAVTCIQQGLNLEISAGLTVSGTYDQATANAVAKFQSLRLFGQNPLPQTGVFDSATGGRLYQVTFFDAGVVNPGDYDGRVKWLFTDKCPEKIPH</sequence>
<dbReference type="InterPro" id="IPR002477">
    <property type="entry name" value="Peptidoglycan-bd-like"/>
</dbReference>
<feature type="domain" description="Peptidoglycan binding-like" evidence="2">
    <location>
        <begin position="42"/>
        <end position="98"/>
    </location>
</feature>
<dbReference type="RefSeq" id="WP_313767034.1">
    <property type="nucleotide sequence ID" value="NZ_BAAAVH010000020.1"/>
</dbReference>
<keyword evidence="1" id="KW-0732">Signal</keyword>
<protein>
    <submittedName>
        <fullName evidence="3">Peptidoglycan-binding domain-containing protein</fullName>
    </submittedName>
</protein>
<evidence type="ECO:0000313" key="4">
    <source>
        <dbReference type="Proteomes" id="UP001596067"/>
    </source>
</evidence>
<reference evidence="4" key="1">
    <citation type="journal article" date="2019" name="Int. J. Syst. Evol. Microbiol.">
        <title>The Global Catalogue of Microorganisms (GCM) 10K type strain sequencing project: providing services to taxonomists for standard genome sequencing and annotation.</title>
        <authorList>
            <consortium name="The Broad Institute Genomics Platform"/>
            <consortium name="The Broad Institute Genome Sequencing Center for Infectious Disease"/>
            <person name="Wu L."/>
            <person name="Ma J."/>
        </authorList>
    </citation>
    <scope>NUCLEOTIDE SEQUENCE [LARGE SCALE GENOMIC DNA]</scope>
    <source>
        <strain evidence="4">CGMCC 4.1469</strain>
    </source>
</reference>
<dbReference type="EMBL" id="JBHSOD010000059">
    <property type="protein sequence ID" value="MFC5889555.1"/>
    <property type="molecule type" value="Genomic_DNA"/>
</dbReference>
<evidence type="ECO:0000259" key="2">
    <source>
        <dbReference type="Pfam" id="PF01471"/>
    </source>
</evidence>
<keyword evidence="4" id="KW-1185">Reference proteome</keyword>
<gene>
    <name evidence="3" type="ORF">ACFP0N_31770</name>
</gene>